<dbReference type="RefSeq" id="WP_212751618.1">
    <property type="nucleotide sequence ID" value="NZ_SRMP02000039.1"/>
</dbReference>
<dbReference type="EMBL" id="SRMP02000039">
    <property type="protein sequence ID" value="MFN0293032.1"/>
    <property type="molecule type" value="Genomic_DNA"/>
</dbReference>
<keyword evidence="2" id="KW-1185">Reference proteome</keyword>
<gene>
    <name evidence="1" type="ORF">E5L68_016665</name>
</gene>
<comment type="caution">
    <text evidence="1">The sequence shown here is derived from an EMBL/GenBank/DDBJ whole genome shotgun (WGS) entry which is preliminary data.</text>
</comment>
<reference evidence="1 2" key="1">
    <citation type="submission" date="2024-12" db="EMBL/GenBank/DDBJ databases">
        <authorList>
            <person name="Hu S."/>
        </authorList>
    </citation>
    <scope>NUCLEOTIDE SEQUENCE [LARGE SCALE GENOMIC DNA]</scope>
    <source>
        <strain evidence="1 2">P-25</strain>
    </source>
</reference>
<organism evidence="1 2">
    <name type="scientific">Pedobacter helvus</name>
    <dbReference type="NCBI Taxonomy" id="2563444"/>
    <lineage>
        <taxon>Bacteria</taxon>
        <taxon>Pseudomonadati</taxon>
        <taxon>Bacteroidota</taxon>
        <taxon>Sphingobacteriia</taxon>
        <taxon>Sphingobacteriales</taxon>
        <taxon>Sphingobacteriaceae</taxon>
        <taxon>Pedobacter</taxon>
    </lineage>
</organism>
<evidence type="ECO:0000313" key="1">
    <source>
        <dbReference type="EMBL" id="MFN0293032.1"/>
    </source>
</evidence>
<accession>A0ABW9JKV4</accession>
<evidence type="ECO:0000313" key="2">
    <source>
        <dbReference type="Proteomes" id="UP001517367"/>
    </source>
</evidence>
<proteinExistence type="predicted"/>
<dbReference type="Pfam" id="PF14281">
    <property type="entry name" value="PDDEXK_4"/>
    <property type="match status" value="1"/>
</dbReference>
<protein>
    <submittedName>
        <fullName evidence="1">PD-(D/E)XK nuclease family protein</fullName>
    </submittedName>
</protein>
<dbReference type="InterPro" id="IPR029470">
    <property type="entry name" value="PDDEXK_4"/>
</dbReference>
<dbReference type="Proteomes" id="UP001517367">
    <property type="component" value="Unassembled WGS sequence"/>
</dbReference>
<sequence>MNALAVQYNLNYYNQFNLFKVMFKMHDEKYLHSRFIAFLLNPDGSHQQGNQGNRF</sequence>
<name>A0ABW9JKV4_9SPHI</name>